<feature type="transmembrane region" description="Helical" evidence="8">
    <location>
        <begin position="252"/>
        <end position="272"/>
    </location>
</feature>
<keyword evidence="7 8" id="KW-0472">Membrane</keyword>
<dbReference type="InterPro" id="IPR004776">
    <property type="entry name" value="Mem_transp_PIN-like"/>
</dbReference>
<feature type="transmembrane region" description="Helical" evidence="8">
    <location>
        <begin position="65"/>
        <end position="87"/>
    </location>
</feature>
<dbReference type="Pfam" id="PF03547">
    <property type="entry name" value="Mem_trans"/>
    <property type="match status" value="2"/>
</dbReference>
<dbReference type="EMBL" id="CP020028">
    <property type="protein sequence ID" value="ASR45809.1"/>
    <property type="molecule type" value="Genomic_DNA"/>
</dbReference>
<reference evidence="9 10" key="1">
    <citation type="submission" date="2017-03" db="EMBL/GenBank/DDBJ databases">
        <title>Complete genome sequence of Paenibacillus Kribbensis producing bioflocculants.</title>
        <authorList>
            <person name="Lee H.-G."/>
            <person name="Oh H.-M."/>
        </authorList>
    </citation>
    <scope>NUCLEOTIDE SEQUENCE [LARGE SCALE GENOMIC DNA]</scope>
    <source>
        <strain evidence="9 10">AM49</strain>
    </source>
</reference>
<gene>
    <name evidence="9" type="ORF">B4V02_03400</name>
</gene>
<feature type="transmembrane region" description="Helical" evidence="8">
    <location>
        <begin position="284"/>
        <end position="303"/>
    </location>
</feature>
<feature type="transmembrane region" description="Helical" evidence="8">
    <location>
        <begin position="161"/>
        <end position="181"/>
    </location>
</feature>
<keyword evidence="10" id="KW-1185">Reference proteome</keyword>
<evidence type="ECO:0000313" key="10">
    <source>
        <dbReference type="Proteomes" id="UP000214666"/>
    </source>
</evidence>
<keyword evidence="4" id="KW-1003">Cell membrane</keyword>
<evidence type="ECO:0000256" key="1">
    <source>
        <dbReference type="ARBA" id="ARBA00004651"/>
    </source>
</evidence>
<dbReference type="GO" id="GO:0055085">
    <property type="term" value="P:transmembrane transport"/>
    <property type="evidence" value="ECO:0007669"/>
    <property type="project" value="InterPro"/>
</dbReference>
<protein>
    <submittedName>
        <fullName evidence="9">Transporter</fullName>
    </submittedName>
</protein>
<dbReference type="RefSeq" id="WP_094153737.1">
    <property type="nucleotide sequence ID" value="NZ_CP020028.1"/>
</dbReference>
<dbReference type="GO" id="GO:0005886">
    <property type="term" value="C:plasma membrane"/>
    <property type="evidence" value="ECO:0007669"/>
    <property type="project" value="UniProtKB-SubCell"/>
</dbReference>
<feature type="transmembrane region" description="Helical" evidence="8">
    <location>
        <begin position="99"/>
        <end position="121"/>
    </location>
</feature>
<dbReference type="Gene3D" id="1.20.1530.20">
    <property type="match status" value="1"/>
</dbReference>
<feature type="transmembrane region" description="Helical" evidence="8">
    <location>
        <begin position="6"/>
        <end position="23"/>
    </location>
</feature>
<evidence type="ECO:0000256" key="4">
    <source>
        <dbReference type="ARBA" id="ARBA00022475"/>
    </source>
</evidence>
<evidence type="ECO:0000256" key="8">
    <source>
        <dbReference type="SAM" id="Phobius"/>
    </source>
</evidence>
<dbReference type="KEGG" id="pkb:B4V02_03400"/>
<feature type="transmembrane region" description="Helical" evidence="8">
    <location>
        <begin position="193"/>
        <end position="212"/>
    </location>
</feature>
<dbReference type="OrthoDB" id="401182at2"/>
<evidence type="ECO:0000256" key="7">
    <source>
        <dbReference type="ARBA" id="ARBA00023136"/>
    </source>
</evidence>
<evidence type="ECO:0000256" key="3">
    <source>
        <dbReference type="ARBA" id="ARBA00022448"/>
    </source>
</evidence>
<evidence type="ECO:0000256" key="2">
    <source>
        <dbReference type="ARBA" id="ARBA00010145"/>
    </source>
</evidence>
<organism evidence="9 10">
    <name type="scientific">Paenibacillus kribbensis</name>
    <dbReference type="NCBI Taxonomy" id="172713"/>
    <lineage>
        <taxon>Bacteria</taxon>
        <taxon>Bacillati</taxon>
        <taxon>Bacillota</taxon>
        <taxon>Bacilli</taxon>
        <taxon>Bacillales</taxon>
        <taxon>Paenibacillaceae</taxon>
        <taxon>Paenibacillus</taxon>
    </lineage>
</organism>
<feature type="transmembrane region" description="Helical" evidence="8">
    <location>
        <begin position="35"/>
        <end position="53"/>
    </location>
</feature>
<dbReference type="PANTHER" id="PTHR36838">
    <property type="entry name" value="AUXIN EFFLUX CARRIER FAMILY PROTEIN"/>
    <property type="match status" value="1"/>
</dbReference>
<dbReference type="PANTHER" id="PTHR36838:SF1">
    <property type="entry name" value="SLR1864 PROTEIN"/>
    <property type="match status" value="1"/>
</dbReference>
<dbReference type="STRING" id="172713.GCA_001705305_00426"/>
<dbReference type="AlphaFoldDB" id="A0A222WHB9"/>
<keyword evidence="5 8" id="KW-0812">Transmembrane</keyword>
<evidence type="ECO:0000256" key="5">
    <source>
        <dbReference type="ARBA" id="ARBA00022692"/>
    </source>
</evidence>
<keyword evidence="6 8" id="KW-1133">Transmembrane helix</keyword>
<name>A0A222WHB9_9BACL</name>
<sequence length="304" mass="32743">MLEILIHENMILLTYMAIGFLAFRLKLLHTSHMEGLSRVLLGISLPSAILYSLQIPFSRELLRDIGITSIVAVAILFSTLAIGSLSARLLGIKTGEREVWVGCCVFSSILFIGMPIVEAMYGERGLVILVTYNAIYNVALFSMGVRIFSADKASTVSLAGVLRNPAIIATAVGFGMFFLNVRLPGPLLDASKSLGGLTVPIAMMMTGAMIASSKLGSLLRSKRVYLFSLVRQIVVPVILLVLFKSILEEGVLLGIAFLVSAMPSGASNSVFAETYGGRGREASQYVVMSTLISIFTIPLLFLLV</sequence>
<dbReference type="InterPro" id="IPR038770">
    <property type="entry name" value="Na+/solute_symporter_sf"/>
</dbReference>
<evidence type="ECO:0000256" key="6">
    <source>
        <dbReference type="ARBA" id="ARBA00022989"/>
    </source>
</evidence>
<comment type="similarity">
    <text evidence="2">Belongs to the auxin efflux carrier (TC 2.A.69) family.</text>
</comment>
<accession>A0A222WHB9</accession>
<feature type="transmembrane region" description="Helical" evidence="8">
    <location>
        <begin position="127"/>
        <end position="149"/>
    </location>
</feature>
<proteinExistence type="inferred from homology"/>
<keyword evidence="3" id="KW-0813">Transport</keyword>
<comment type="subcellular location">
    <subcellularLocation>
        <location evidence="1">Cell membrane</location>
        <topology evidence="1">Multi-pass membrane protein</topology>
    </subcellularLocation>
</comment>
<evidence type="ECO:0000313" key="9">
    <source>
        <dbReference type="EMBL" id="ASR45809.1"/>
    </source>
</evidence>
<dbReference type="Proteomes" id="UP000214666">
    <property type="component" value="Chromosome"/>
</dbReference>
<feature type="transmembrane region" description="Helical" evidence="8">
    <location>
        <begin position="224"/>
        <end position="246"/>
    </location>
</feature>